<evidence type="ECO:0000259" key="14">
    <source>
        <dbReference type="Pfam" id="PF08263"/>
    </source>
</evidence>
<dbReference type="InterPro" id="IPR003591">
    <property type="entry name" value="Leu-rich_rpt_typical-subtyp"/>
</dbReference>
<evidence type="ECO:0000256" key="3">
    <source>
        <dbReference type="ARBA" id="ARBA00022475"/>
    </source>
</evidence>
<organism evidence="15 16">
    <name type="scientific">Prunus dulcis</name>
    <name type="common">Almond</name>
    <name type="synonym">Amygdalus dulcis</name>
    <dbReference type="NCBI Taxonomy" id="3755"/>
    <lineage>
        <taxon>Eukaryota</taxon>
        <taxon>Viridiplantae</taxon>
        <taxon>Streptophyta</taxon>
        <taxon>Embryophyta</taxon>
        <taxon>Tracheophyta</taxon>
        <taxon>Spermatophyta</taxon>
        <taxon>Magnoliopsida</taxon>
        <taxon>eudicotyledons</taxon>
        <taxon>Gunneridae</taxon>
        <taxon>Pentapetalae</taxon>
        <taxon>rosids</taxon>
        <taxon>fabids</taxon>
        <taxon>Rosales</taxon>
        <taxon>Rosaceae</taxon>
        <taxon>Amygdaloideae</taxon>
        <taxon>Amygdaleae</taxon>
        <taxon>Prunus</taxon>
    </lineage>
</organism>
<evidence type="ECO:0000256" key="6">
    <source>
        <dbReference type="ARBA" id="ARBA00022729"/>
    </source>
</evidence>
<feature type="chain" id="PRO_5022810908" evidence="13">
    <location>
        <begin position="19"/>
        <end position="874"/>
    </location>
</feature>
<dbReference type="SMART" id="SM00369">
    <property type="entry name" value="LRR_TYP"/>
    <property type="match status" value="7"/>
</dbReference>
<dbReference type="InterPro" id="IPR046956">
    <property type="entry name" value="RLP23-like"/>
</dbReference>
<dbReference type="PROSITE" id="PS51450">
    <property type="entry name" value="LRR"/>
    <property type="match status" value="1"/>
</dbReference>
<keyword evidence="11" id="KW-0325">Glycoprotein</keyword>
<dbReference type="Proteomes" id="UP000327085">
    <property type="component" value="Chromosome 4"/>
</dbReference>
<keyword evidence="4" id="KW-0433">Leucine-rich repeat</keyword>
<comment type="similarity">
    <text evidence="2">Belongs to the RLP family.</text>
</comment>
<evidence type="ECO:0000256" key="11">
    <source>
        <dbReference type="ARBA" id="ARBA00023180"/>
    </source>
</evidence>
<evidence type="ECO:0000256" key="4">
    <source>
        <dbReference type="ARBA" id="ARBA00022614"/>
    </source>
</evidence>
<comment type="subcellular location">
    <subcellularLocation>
        <location evidence="1">Cell membrane</location>
        <topology evidence="1">Single-pass type I membrane protein</topology>
    </subcellularLocation>
</comment>
<dbReference type="InterPro" id="IPR001611">
    <property type="entry name" value="Leu-rich_rpt"/>
</dbReference>
<dbReference type="OMA" id="VGWIPRE"/>
<dbReference type="SUPFAM" id="SSF52058">
    <property type="entry name" value="L domain-like"/>
    <property type="match status" value="2"/>
</dbReference>
<feature type="signal peptide" evidence="13">
    <location>
        <begin position="1"/>
        <end position="18"/>
    </location>
</feature>
<keyword evidence="6 13" id="KW-0732">Signal</keyword>
<evidence type="ECO:0000256" key="1">
    <source>
        <dbReference type="ARBA" id="ARBA00004251"/>
    </source>
</evidence>
<dbReference type="AlphaFoldDB" id="A0A5E4G6L7"/>
<dbReference type="InterPro" id="IPR032675">
    <property type="entry name" value="LRR_dom_sf"/>
</dbReference>
<dbReference type="Pfam" id="PF13855">
    <property type="entry name" value="LRR_8"/>
    <property type="match status" value="2"/>
</dbReference>
<evidence type="ECO:0000256" key="2">
    <source>
        <dbReference type="ARBA" id="ARBA00009592"/>
    </source>
</evidence>
<sequence>MGWLSWFFLLFLLSTTCQFNSTCSSSNSSSSLSSGHLCHPEDSSALLQFKNSFSIIDTLYYSYSNRTISWQKGKDCCSWSGVTCEKMTGHVIGLNLGSGGLQGNIHSNSSLFSLGHLKRLDLSENDFRGSPIPSKFGGFVSMTHLDLSYSNFSGPIPSEISHLSTLVSLNLSQYSFPVVTHVDTLTFNRIVQNLTNLRELVLNEVDMSSVSTRDALDLSSTRISVDWHHLTRNFKSLRDLSLRNCSFVGSYPAFLGNLTQIMRLDLSSNSFGGQIPWSFFLNLESLVELNLSGNNYVGQFPEVDSNPTSNSSLYDFSKQLVGHIPRHLTKLILYENQLNGTIPSWLGSLPSLKGLGLGDNQLSGNIIEFQSRSLSWLFLRNNKLDGLIPGSIYELENLQYLGLSSNNLSGTVEFEKFSKLQNLRRLNLSFNHLSLSFNHLRNNTWPQLQLLDLSSCNISEFPYFLRAAPNLHTLSLSHNRIQANIPKWLLDLGKDSLSYLDLSHNSLTGTVGPLWWKNLYYLDLRNNSLQGELPIPSPSASYFFISNNQFTGEIPLRICNLSSLQILDLSSNKLSGKIHQCIGNFSQSLSVLNLRNNKFHGVIPDTFSEGNVLRNLDLNENQLEGSLPKSLLTCRELEVLDLGNNKIQDTFPNWLESLPKLQVLILRSNKFSGEICFPKTKFPFQKMHIIDLSNNRFSGLLPTKYFENLTAMINSQEHGLKYMGGLYYQDTVVLTIKGFEIEMKKILTYFTIIDFSNNTFRGEISSVISKLKSLKGLNFSHNELTGTIPPSFGEMSNLECAPHQSPPSSFQQEDDLEHGNGFDWKLVLMGYASGVVIGISVGYLVLSNGTPDWLVKVVGKKQYRRTVKMTQQRA</sequence>
<keyword evidence="9 12" id="KW-0472">Membrane</keyword>
<dbReference type="InParanoid" id="A0A5E4G6L7"/>
<keyword evidence="5 12" id="KW-0812">Transmembrane</keyword>
<protein>
    <submittedName>
        <fullName evidence="15">PREDICTED: receptor</fullName>
    </submittedName>
</protein>
<evidence type="ECO:0000313" key="16">
    <source>
        <dbReference type="Proteomes" id="UP000327085"/>
    </source>
</evidence>
<evidence type="ECO:0000256" key="5">
    <source>
        <dbReference type="ARBA" id="ARBA00022692"/>
    </source>
</evidence>
<dbReference type="PANTHER" id="PTHR48061:SF46">
    <property type="entry name" value="LEUCINE-RICH REPEAT-CONTAINING N-TERMINAL PLANT-TYPE DOMAIN-CONTAINING PROTEIN"/>
    <property type="match status" value="1"/>
</dbReference>
<evidence type="ECO:0000256" key="10">
    <source>
        <dbReference type="ARBA" id="ARBA00023170"/>
    </source>
</evidence>
<dbReference type="FunCoup" id="A0A5E4G6L7">
    <property type="interactions" value="506"/>
</dbReference>
<dbReference type="GO" id="GO:0005886">
    <property type="term" value="C:plasma membrane"/>
    <property type="evidence" value="ECO:0007669"/>
    <property type="project" value="UniProtKB-SubCell"/>
</dbReference>
<dbReference type="FunFam" id="3.80.10.10:FF:000095">
    <property type="entry name" value="LRR receptor-like serine/threonine-protein kinase GSO1"/>
    <property type="match status" value="1"/>
</dbReference>
<keyword evidence="8 12" id="KW-1133">Transmembrane helix</keyword>
<feature type="transmembrane region" description="Helical" evidence="12">
    <location>
        <begin position="826"/>
        <end position="846"/>
    </location>
</feature>
<reference evidence="16" key="1">
    <citation type="journal article" date="2020" name="Plant J.">
        <title>Transposons played a major role in the diversification between the closely related almond and peach genomes: results from the almond genome sequence.</title>
        <authorList>
            <person name="Alioto T."/>
            <person name="Alexiou K.G."/>
            <person name="Bardil A."/>
            <person name="Barteri F."/>
            <person name="Castanera R."/>
            <person name="Cruz F."/>
            <person name="Dhingra A."/>
            <person name="Duval H."/>
            <person name="Fernandez I Marti A."/>
            <person name="Frias L."/>
            <person name="Galan B."/>
            <person name="Garcia J.L."/>
            <person name="Howad W."/>
            <person name="Gomez-Garrido J."/>
            <person name="Gut M."/>
            <person name="Julca I."/>
            <person name="Morata J."/>
            <person name="Puigdomenech P."/>
            <person name="Ribeca P."/>
            <person name="Rubio Cabetas M.J."/>
            <person name="Vlasova A."/>
            <person name="Wirthensohn M."/>
            <person name="Garcia-Mas J."/>
            <person name="Gabaldon T."/>
            <person name="Casacuberta J.M."/>
            <person name="Arus P."/>
        </authorList>
    </citation>
    <scope>NUCLEOTIDE SEQUENCE [LARGE SCALE GENOMIC DNA]</scope>
    <source>
        <strain evidence="16">cv. Texas</strain>
    </source>
</reference>
<evidence type="ECO:0000256" key="13">
    <source>
        <dbReference type="SAM" id="SignalP"/>
    </source>
</evidence>
<dbReference type="Gramene" id="VVA35250">
    <property type="protein sequence ID" value="VVA35250"/>
    <property type="gene ID" value="Prudul26B004732"/>
</dbReference>
<dbReference type="InterPro" id="IPR013210">
    <property type="entry name" value="LRR_N_plant-typ"/>
</dbReference>
<evidence type="ECO:0000313" key="15">
    <source>
        <dbReference type="EMBL" id="VVA35250.1"/>
    </source>
</evidence>
<feature type="domain" description="Leucine-rich repeat-containing N-terminal plant-type" evidence="14">
    <location>
        <begin position="39"/>
        <end position="84"/>
    </location>
</feature>
<dbReference type="PANTHER" id="PTHR48061">
    <property type="entry name" value="LEUCINE-RICH REPEAT RECEPTOR PROTEIN KINASE EMS1-LIKE-RELATED"/>
    <property type="match status" value="1"/>
</dbReference>
<dbReference type="PRINTS" id="PR00019">
    <property type="entry name" value="LEURICHRPT"/>
</dbReference>
<dbReference type="SUPFAM" id="SSF52047">
    <property type="entry name" value="RNI-like"/>
    <property type="match status" value="1"/>
</dbReference>
<dbReference type="Pfam" id="PF00560">
    <property type="entry name" value="LRR_1"/>
    <property type="match status" value="9"/>
</dbReference>
<keyword evidence="7" id="KW-0677">Repeat</keyword>
<proteinExistence type="inferred from homology"/>
<dbReference type="Gene3D" id="3.80.10.10">
    <property type="entry name" value="Ribonuclease Inhibitor"/>
    <property type="match status" value="5"/>
</dbReference>
<keyword evidence="10 15" id="KW-0675">Receptor</keyword>
<evidence type="ECO:0000256" key="12">
    <source>
        <dbReference type="SAM" id="Phobius"/>
    </source>
</evidence>
<evidence type="ECO:0000256" key="8">
    <source>
        <dbReference type="ARBA" id="ARBA00022989"/>
    </source>
</evidence>
<evidence type="ECO:0000256" key="9">
    <source>
        <dbReference type="ARBA" id="ARBA00023136"/>
    </source>
</evidence>
<keyword evidence="3" id="KW-1003">Cell membrane</keyword>
<dbReference type="Pfam" id="PF08263">
    <property type="entry name" value="LRRNT_2"/>
    <property type="match status" value="1"/>
</dbReference>
<evidence type="ECO:0000256" key="7">
    <source>
        <dbReference type="ARBA" id="ARBA00022737"/>
    </source>
</evidence>
<dbReference type="EMBL" id="CABIKO010000378">
    <property type="protein sequence ID" value="VVA35250.1"/>
    <property type="molecule type" value="Genomic_DNA"/>
</dbReference>
<accession>A0A5E4G6L7</accession>
<name>A0A5E4G6L7_PRUDU</name>
<gene>
    <name evidence="15" type="ORF">ALMOND_2B004732</name>
</gene>